<reference evidence="2 3" key="2">
    <citation type="submission" date="2018-11" db="EMBL/GenBank/DDBJ databases">
        <authorList>
            <consortium name="Pathogen Informatics"/>
        </authorList>
    </citation>
    <scope>NUCLEOTIDE SEQUENCE [LARGE SCALE GENOMIC DNA]</scope>
</reference>
<dbReference type="Gene3D" id="3.30.70.270">
    <property type="match status" value="1"/>
</dbReference>
<dbReference type="AlphaFoldDB" id="A0A0R3SDB9"/>
<dbReference type="SUPFAM" id="SSF56672">
    <property type="entry name" value="DNA/RNA polymerases"/>
    <property type="match status" value="1"/>
</dbReference>
<evidence type="ECO:0000313" key="4">
    <source>
        <dbReference type="WBParaSite" id="HDID_0000266501-mRNA-1"/>
    </source>
</evidence>
<dbReference type="InterPro" id="IPR043128">
    <property type="entry name" value="Rev_trsase/Diguanyl_cyclase"/>
</dbReference>
<sequence>MDTMVLAICDTATCLDDITVVGRSWQGLQECTIMLLQPNRKYGLRLQAEKCTFFVPCIKYLGRTFDKNDYHSDPEELWAITEIL</sequence>
<reference evidence="4" key="1">
    <citation type="submission" date="2017-02" db="UniProtKB">
        <authorList>
            <consortium name="WormBaseParasite"/>
        </authorList>
    </citation>
    <scope>IDENTIFICATION</scope>
</reference>
<dbReference type="Pfam" id="PF00078">
    <property type="entry name" value="RVT_1"/>
    <property type="match status" value="1"/>
</dbReference>
<dbReference type="InterPro" id="IPR000477">
    <property type="entry name" value="RT_dom"/>
</dbReference>
<gene>
    <name evidence="2" type="ORF">HDID_LOCUS2663</name>
</gene>
<organism evidence="4">
    <name type="scientific">Hymenolepis diminuta</name>
    <name type="common">Rat tapeworm</name>
    <dbReference type="NCBI Taxonomy" id="6216"/>
    <lineage>
        <taxon>Eukaryota</taxon>
        <taxon>Metazoa</taxon>
        <taxon>Spiralia</taxon>
        <taxon>Lophotrochozoa</taxon>
        <taxon>Platyhelminthes</taxon>
        <taxon>Cestoda</taxon>
        <taxon>Eucestoda</taxon>
        <taxon>Cyclophyllidea</taxon>
        <taxon>Hymenolepididae</taxon>
        <taxon>Hymenolepis</taxon>
    </lineage>
</organism>
<dbReference type="EMBL" id="UYSG01000685">
    <property type="protein sequence ID" value="VDL20727.1"/>
    <property type="molecule type" value="Genomic_DNA"/>
</dbReference>
<accession>A0A0R3SDB9</accession>
<dbReference type="OrthoDB" id="5860913at2759"/>
<dbReference type="WBParaSite" id="HDID_0000266501-mRNA-1">
    <property type="protein sequence ID" value="HDID_0000266501-mRNA-1"/>
    <property type="gene ID" value="HDID_0000266501"/>
</dbReference>
<proteinExistence type="predicted"/>
<feature type="domain" description="Reverse transcriptase" evidence="1">
    <location>
        <begin position="15"/>
        <end position="64"/>
    </location>
</feature>
<evidence type="ECO:0000259" key="1">
    <source>
        <dbReference type="Pfam" id="PF00078"/>
    </source>
</evidence>
<evidence type="ECO:0000313" key="2">
    <source>
        <dbReference type="EMBL" id="VDL20727.1"/>
    </source>
</evidence>
<name>A0A0R3SDB9_HYMDI</name>
<dbReference type="InterPro" id="IPR043502">
    <property type="entry name" value="DNA/RNA_pol_sf"/>
</dbReference>
<protein>
    <submittedName>
        <fullName evidence="4">Reverse transcriptase domain-containing protein</fullName>
    </submittedName>
</protein>
<dbReference type="STRING" id="6216.A0A0R3SDB9"/>
<dbReference type="Proteomes" id="UP000274504">
    <property type="component" value="Unassembled WGS sequence"/>
</dbReference>
<evidence type="ECO:0000313" key="3">
    <source>
        <dbReference type="Proteomes" id="UP000274504"/>
    </source>
</evidence>